<comment type="caution">
    <text evidence="12">The sequence shown here is derived from an EMBL/GenBank/DDBJ whole genome shotgun (WGS) entry which is preliminary data.</text>
</comment>
<dbReference type="EMBL" id="JASJQH010007087">
    <property type="protein sequence ID" value="KAK9718588.1"/>
    <property type="molecule type" value="Genomic_DNA"/>
</dbReference>
<feature type="compositionally biased region" description="Low complexity" evidence="9">
    <location>
        <begin position="11"/>
        <end position="22"/>
    </location>
</feature>
<dbReference type="Gene3D" id="3.30.200.20">
    <property type="entry name" value="Phosphorylase Kinase, domain 1"/>
    <property type="match status" value="1"/>
</dbReference>
<name>A0ABR2W352_9FUNG</name>
<comment type="similarity">
    <text evidence="1">Belongs to the protein kinase superfamily. AGC Ser/Thr protein kinase family.</text>
</comment>
<feature type="binding site" evidence="8">
    <location>
        <position position="207"/>
    </location>
    <ligand>
        <name>ATP</name>
        <dbReference type="ChEBI" id="CHEBI:30616"/>
    </ligand>
</feature>
<dbReference type="PROSITE" id="PS00107">
    <property type="entry name" value="PROTEIN_KINASE_ATP"/>
    <property type="match status" value="1"/>
</dbReference>
<evidence type="ECO:0000313" key="12">
    <source>
        <dbReference type="EMBL" id="KAK9718588.1"/>
    </source>
</evidence>
<dbReference type="Pfam" id="PF00433">
    <property type="entry name" value="Pkinase_C"/>
    <property type="match status" value="1"/>
</dbReference>
<dbReference type="PROSITE" id="PS00108">
    <property type="entry name" value="PROTEIN_KINASE_ST"/>
    <property type="match status" value="1"/>
</dbReference>
<dbReference type="PROSITE" id="PS51285">
    <property type="entry name" value="AGC_KINASE_CTER"/>
    <property type="match status" value="1"/>
</dbReference>
<keyword evidence="3" id="KW-0597">Phosphoprotein</keyword>
<evidence type="ECO:0000256" key="3">
    <source>
        <dbReference type="ARBA" id="ARBA00022553"/>
    </source>
</evidence>
<keyword evidence="7 8" id="KW-0067">ATP-binding</keyword>
<reference evidence="12 13" key="1">
    <citation type="submission" date="2023-04" db="EMBL/GenBank/DDBJ databases">
        <title>Genome of Basidiobolus ranarum AG-B5.</title>
        <authorList>
            <person name="Stajich J.E."/>
            <person name="Carter-House D."/>
            <person name="Gryganskyi A."/>
        </authorList>
    </citation>
    <scope>NUCLEOTIDE SEQUENCE [LARGE SCALE GENOMIC DNA]</scope>
    <source>
        <strain evidence="12 13">AG-B5</strain>
    </source>
</reference>
<keyword evidence="4" id="KW-0808">Transferase</keyword>
<proteinExistence type="inferred from homology"/>
<evidence type="ECO:0000256" key="4">
    <source>
        <dbReference type="ARBA" id="ARBA00022679"/>
    </source>
</evidence>
<evidence type="ECO:0000259" key="10">
    <source>
        <dbReference type="PROSITE" id="PS50011"/>
    </source>
</evidence>
<dbReference type="InterPro" id="IPR011009">
    <property type="entry name" value="Kinase-like_dom_sf"/>
</dbReference>
<keyword evidence="5 8" id="KW-0547">Nucleotide-binding</keyword>
<keyword evidence="6" id="KW-0418">Kinase</keyword>
<evidence type="ECO:0000256" key="8">
    <source>
        <dbReference type="PROSITE-ProRule" id="PRU10141"/>
    </source>
</evidence>
<dbReference type="SUPFAM" id="SSF64268">
    <property type="entry name" value="PX domain"/>
    <property type="match status" value="1"/>
</dbReference>
<dbReference type="InterPro" id="IPR017441">
    <property type="entry name" value="Protein_kinase_ATP_BS"/>
</dbReference>
<dbReference type="InterPro" id="IPR000961">
    <property type="entry name" value="AGC-kinase_C"/>
</dbReference>
<evidence type="ECO:0000256" key="2">
    <source>
        <dbReference type="ARBA" id="ARBA00022527"/>
    </source>
</evidence>
<dbReference type="PROSITE" id="PS50011">
    <property type="entry name" value="PROTEIN_KINASE_DOM"/>
    <property type="match status" value="1"/>
</dbReference>
<keyword evidence="2" id="KW-0723">Serine/threonine-protein kinase</keyword>
<evidence type="ECO:0000256" key="5">
    <source>
        <dbReference type="ARBA" id="ARBA00022741"/>
    </source>
</evidence>
<evidence type="ECO:0000256" key="1">
    <source>
        <dbReference type="ARBA" id="ARBA00009903"/>
    </source>
</evidence>
<evidence type="ECO:0000256" key="9">
    <source>
        <dbReference type="SAM" id="MobiDB-lite"/>
    </source>
</evidence>
<dbReference type="InterPro" id="IPR008271">
    <property type="entry name" value="Ser/Thr_kinase_AS"/>
</dbReference>
<dbReference type="Proteomes" id="UP001479436">
    <property type="component" value="Unassembled WGS sequence"/>
</dbReference>
<dbReference type="Pfam" id="PF00787">
    <property type="entry name" value="PX"/>
    <property type="match status" value="1"/>
</dbReference>
<dbReference type="Gene3D" id="3.30.1520.10">
    <property type="entry name" value="Phox-like domain"/>
    <property type="match status" value="1"/>
</dbReference>
<keyword evidence="13" id="KW-1185">Reference proteome</keyword>
<dbReference type="SMART" id="SM00133">
    <property type="entry name" value="S_TK_X"/>
    <property type="match status" value="1"/>
</dbReference>
<gene>
    <name evidence="12" type="ORF">K7432_005390</name>
</gene>
<dbReference type="Pfam" id="PF00069">
    <property type="entry name" value="Pkinase"/>
    <property type="match status" value="1"/>
</dbReference>
<accession>A0ABR2W352</accession>
<dbReference type="SUPFAM" id="SSF56112">
    <property type="entry name" value="Protein kinase-like (PK-like)"/>
    <property type="match status" value="1"/>
</dbReference>
<dbReference type="InterPro" id="IPR036871">
    <property type="entry name" value="PX_dom_sf"/>
</dbReference>
<dbReference type="Gene3D" id="1.10.510.10">
    <property type="entry name" value="Transferase(Phosphotransferase) domain 1"/>
    <property type="match status" value="1"/>
</dbReference>
<dbReference type="InterPro" id="IPR000719">
    <property type="entry name" value="Prot_kinase_dom"/>
</dbReference>
<evidence type="ECO:0000313" key="13">
    <source>
        <dbReference type="Proteomes" id="UP001479436"/>
    </source>
</evidence>
<dbReference type="CDD" id="cd06093">
    <property type="entry name" value="PX_domain"/>
    <property type="match status" value="1"/>
</dbReference>
<evidence type="ECO:0000256" key="7">
    <source>
        <dbReference type="ARBA" id="ARBA00022840"/>
    </source>
</evidence>
<sequence>MIPPSLPKGISKSSSPASSNVSASDLMVPSVKVEEAPPKSIKLTKLGMGFCVFYEDRSQVVKLTRYSQDFIDLDQKIKQSFPKNRPPLPPLDERKNIISRQYILKKSNVGKLDEYLKKVVTDPKLRVSIVFKDFITLHHDGDSKHKKELSAPSESSSDENLSKILSSTNGIKTTLEDFHLIKVIGKGCMGKVLLVNEYTSGKLMALKAISKEWVILHREIEHTKSERNILATVTSVQHPFLIRLHHSFQTKSQLFLVLDYYPGGDIATQLGKWHSFSPERCKFYAAEIVLGIQELHRLGIVYRDLKPENILIADDGHIVLTDFGLSKQISDSSYHFNSPTTNTFCGTAEYLAPEVLRAEDYGFPVDWWSLGTLLYEMLTGITPFWAENHAQMYHRVLQDDLEFPEDLDEETMGFLAGLLERDPNRRLGSGANGAEDVKSHPYFKEIDWDMLYNKEITSPYIPSLNDEQDLSNFDETFLEMTPRLSPPKHHLSSSVQDCFSGYSFTAKHPLSMKENFPF</sequence>
<evidence type="ECO:0000259" key="11">
    <source>
        <dbReference type="PROSITE" id="PS51285"/>
    </source>
</evidence>
<evidence type="ECO:0000256" key="6">
    <source>
        <dbReference type="ARBA" id="ARBA00022777"/>
    </source>
</evidence>
<organism evidence="12 13">
    <name type="scientific">Basidiobolus ranarum</name>
    <dbReference type="NCBI Taxonomy" id="34480"/>
    <lineage>
        <taxon>Eukaryota</taxon>
        <taxon>Fungi</taxon>
        <taxon>Fungi incertae sedis</taxon>
        <taxon>Zoopagomycota</taxon>
        <taxon>Entomophthoromycotina</taxon>
        <taxon>Basidiobolomycetes</taxon>
        <taxon>Basidiobolales</taxon>
        <taxon>Basidiobolaceae</taxon>
        <taxon>Basidiobolus</taxon>
    </lineage>
</organism>
<protein>
    <submittedName>
        <fullName evidence="12">Uncharacterized protein</fullName>
    </submittedName>
</protein>
<feature type="domain" description="AGC-kinase C-terminal" evidence="11">
    <location>
        <begin position="444"/>
        <end position="514"/>
    </location>
</feature>
<dbReference type="InterPro" id="IPR001683">
    <property type="entry name" value="PX_dom"/>
</dbReference>
<dbReference type="PANTHER" id="PTHR24351">
    <property type="entry name" value="RIBOSOMAL PROTEIN S6 KINASE"/>
    <property type="match status" value="1"/>
</dbReference>
<dbReference type="SMART" id="SM00220">
    <property type="entry name" value="S_TKc"/>
    <property type="match status" value="1"/>
</dbReference>
<feature type="region of interest" description="Disordered" evidence="9">
    <location>
        <begin position="1"/>
        <end position="22"/>
    </location>
</feature>
<dbReference type="InterPro" id="IPR017892">
    <property type="entry name" value="Pkinase_C"/>
</dbReference>
<feature type="domain" description="Protein kinase" evidence="10">
    <location>
        <begin position="178"/>
        <end position="443"/>
    </location>
</feature>